<gene>
    <name evidence="1" type="ORF">GCM10009544_41320</name>
</gene>
<dbReference type="RefSeq" id="WP_344092856.1">
    <property type="nucleotide sequence ID" value="NZ_BAAAHB010000048.1"/>
</dbReference>
<evidence type="ECO:0000313" key="2">
    <source>
        <dbReference type="Proteomes" id="UP001499895"/>
    </source>
</evidence>
<reference evidence="1 2" key="1">
    <citation type="journal article" date="2019" name="Int. J. Syst. Evol. Microbiol.">
        <title>The Global Catalogue of Microorganisms (GCM) 10K type strain sequencing project: providing services to taxonomists for standard genome sequencing and annotation.</title>
        <authorList>
            <consortium name="The Broad Institute Genomics Platform"/>
            <consortium name="The Broad Institute Genome Sequencing Center for Infectious Disease"/>
            <person name="Wu L."/>
            <person name="Ma J."/>
        </authorList>
    </citation>
    <scope>NUCLEOTIDE SEQUENCE [LARGE SCALE GENOMIC DNA]</scope>
    <source>
        <strain evidence="1 2">JCM 10649</strain>
    </source>
</reference>
<evidence type="ECO:0000313" key="1">
    <source>
        <dbReference type="EMBL" id="GAA0475013.1"/>
    </source>
</evidence>
<accession>A0ABN1AF79</accession>
<name>A0ABN1AF79_9ACTN</name>
<proteinExistence type="predicted"/>
<sequence>MTFIGWVLRQVLAEAERLYYDPAVVRGELKNLEARLTEGTITEEEFDREEDALLDRLEEVQRWTENHPR</sequence>
<dbReference type="Proteomes" id="UP001499895">
    <property type="component" value="Unassembled WGS sequence"/>
</dbReference>
<dbReference type="EMBL" id="BAAAHB010000048">
    <property type="protein sequence ID" value="GAA0475013.1"/>
    <property type="molecule type" value="Genomic_DNA"/>
</dbReference>
<organism evidence="1 2">
    <name type="scientific">Streptomyces stramineus</name>
    <dbReference type="NCBI Taxonomy" id="173861"/>
    <lineage>
        <taxon>Bacteria</taxon>
        <taxon>Bacillati</taxon>
        <taxon>Actinomycetota</taxon>
        <taxon>Actinomycetes</taxon>
        <taxon>Kitasatosporales</taxon>
        <taxon>Streptomycetaceae</taxon>
        <taxon>Streptomyces</taxon>
    </lineage>
</organism>
<dbReference type="InterPro" id="IPR007804">
    <property type="entry name" value="GvpG"/>
</dbReference>
<keyword evidence="2" id="KW-1185">Reference proteome</keyword>
<dbReference type="Pfam" id="PF05120">
    <property type="entry name" value="GvpG"/>
    <property type="match status" value="1"/>
</dbReference>
<protein>
    <recommendedName>
        <fullName evidence="3">Gas vesicle protein GvpG</fullName>
    </recommendedName>
</protein>
<comment type="caution">
    <text evidence="1">The sequence shown here is derived from an EMBL/GenBank/DDBJ whole genome shotgun (WGS) entry which is preliminary data.</text>
</comment>
<evidence type="ECO:0008006" key="3">
    <source>
        <dbReference type="Google" id="ProtNLM"/>
    </source>
</evidence>